<feature type="non-terminal residue" evidence="2">
    <location>
        <position position="1"/>
    </location>
</feature>
<organism evidence="2">
    <name type="scientific">Blumeria hordei</name>
    <name type="common">Barley powdery mildew</name>
    <name type="synonym">Blumeria graminis f. sp. hordei</name>
    <dbReference type="NCBI Taxonomy" id="2867405"/>
    <lineage>
        <taxon>Eukaryota</taxon>
        <taxon>Fungi</taxon>
        <taxon>Dikarya</taxon>
        <taxon>Ascomycota</taxon>
        <taxon>Pezizomycotina</taxon>
        <taxon>Leotiomycetes</taxon>
        <taxon>Erysiphales</taxon>
        <taxon>Erysiphaceae</taxon>
        <taxon>Blumeria</taxon>
    </lineage>
</organism>
<accession>D0ED72</accession>
<evidence type="ECO:0000313" key="2">
    <source>
        <dbReference type="EMBL" id="ACX49619.1"/>
    </source>
</evidence>
<proteinExistence type="evidence at transcript level"/>
<reference evidence="2" key="1">
    <citation type="journal article" date="2009" name="PLoS ONE">
        <title>Coevolution between a Family of Parasite Virulence Effectors and a Class of LINE-1 Retrotransposons.</title>
        <authorList>
            <person name="Sacristan S."/>
            <person name="Vigouroux M."/>
            <person name="Pedersen C."/>
            <person name="Skamnioti P."/>
            <person name="Thordal-Christensen H."/>
            <person name="Micali C."/>
            <person name="Brown J.K."/>
            <person name="Ridout C.J."/>
        </authorList>
    </citation>
    <scope>NUCLEOTIDE SEQUENCE</scope>
    <source>
        <strain evidence="2">A6</strain>
    </source>
</reference>
<protein>
    <submittedName>
        <fullName evidence="2">Putative virulence effector</fullName>
    </submittedName>
</protein>
<feature type="region of interest" description="Disordered" evidence="1">
    <location>
        <begin position="27"/>
        <end position="49"/>
    </location>
</feature>
<name>D0ED72_BLUHO</name>
<dbReference type="AlphaFoldDB" id="D0ED72"/>
<feature type="non-terminal residue" evidence="2">
    <location>
        <position position="90"/>
    </location>
</feature>
<sequence>EEITISHKTHISPRIPQYIEVTIENTQDTPPARGDLSHRGHAQAPEYSIEKTQGYQHRVCVRAAETAADLALCSAAISRVEATLLPLTNG</sequence>
<dbReference type="EMBL" id="GQ470822">
    <property type="protein sequence ID" value="ACX49619.1"/>
    <property type="molecule type" value="mRNA"/>
</dbReference>
<evidence type="ECO:0000256" key="1">
    <source>
        <dbReference type="SAM" id="MobiDB-lite"/>
    </source>
</evidence>